<evidence type="ECO:0000313" key="2">
    <source>
        <dbReference type="EMBL" id="KAL3840062.1"/>
    </source>
</evidence>
<dbReference type="EMBL" id="JBJXBP010000003">
    <property type="protein sequence ID" value="KAL3840062.1"/>
    <property type="molecule type" value="Genomic_DNA"/>
</dbReference>
<gene>
    <name evidence="2" type="ORF">ACJIZ3_024653</name>
</gene>
<keyword evidence="1" id="KW-0812">Transmembrane</keyword>
<protein>
    <submittedName>
        <fullName evidence="2">Uncharacterized protein</fullName>
    </submittedName>
</protein>
<sequence>MLFKAIYFIFLLTFSLLSTSAIVYTIACIYTSRQITFKRVMSVVPKVWKRLLITFLCILLTFFAYNMVFALTIFLWIKINFETSIFGPLVFWIILILYAIGFVYMTLIWHLASVVSVLEDSCGFKAMIKSKNLIKGKLVVAIVIFFKLNIGLLIINMVFRAYVVYGWRVGTLQMIGFGVLCLLLLFKLILFALVVQTVIYFVCKSYHHENIDKSELSDHLEVYLGDYVPLKEKDVQMEEYHV</sequence>
<feature type="transmembrane region" description="Helical" evidence="1">
    <location>
        <begin position="51"/>
        <end position="77"/>
    </location>
</feature>
<evidence type="ECO:0000313" key="3">
    <source>
        <dbReference type="Proteomes" id="UP001634393"/>
    </source>
</evidence>
<dbReference type="PANTHER" id="PTHR33133">
    <property type="entry name" value="OS08G0107100 PROTEIN-RELATED"/>
    <property type="match status" value="1"/>
</dbReference>
<comment type="caution">
    <text evidence="2">The sequence shown here is derived from an EMBL/GenBank/DDBJ whole genome shotgun (WGS) entry which is preliminary data.</text>
</comment>
<proteinExistence type="predicted"/>
<organism evidence="2 3">
    <name type="scientific">Penstemon smallii</name>
    <dbReference type="NCBI Taxonomy" id="265156"/>
    <lineage>
        <taxon>Eukaryota</taxon>
        <taxon>Viridiplantae</taxon>
        <taxon>Streptophyta</taxon>
        <taxon>Embryophyta</taxon>
        <taxon>Tracheophyta</taxon>
        <taxon>Spermatophyta</taxon>
        <taxon>Magnoliopsida</taxon>
        <taxon>eudicotyledons</taxon>
        <taxon>Gunneridae</taxon>
        <taxon>Pentapetalae</taxon>
        <taxon>asterids</taxon>
        <taxon>lamiids</taxon>
        <taxon>Lamiales</taxon>
        <taxon>Plantaginaceae</taxon>
        <taxon>Cheloneae</taxon>
        <taxon>Penstemon</taxon>
    </lineage>
</organism>
<keyword evidence="1" id="KW-0472">Membrane</keyword>
<reference evidence="2 3" key="1">
    <citation type="submission" date="2024-12" db="EMBL/GenBank/DDBJ databases">
        <title>The unique morphological basis and parallel evolutionary history of personate flowers in Penstemon.</title>
        <authorList>
            <person name="Depatie T.H."/>
            <person name="Wessinger C.A."/>
        </authorList>
    </citation>
    <scope>NUCLEOTIDE SEQUENCE [LARGE SCALE GENOMIC DNA]</scope>
    <source>
        <strain evidence="2">WTNN_2</strain>
        <tissue evidence="2">Leaf</tissue>
    </source>
</reference>
<feature type="transmembrane region" description="Helical" evidence="1">
    <location>
        <begin position="138"/>
        <end position="163"/>
    </location>
</feature>
<evidence type="ECO:0000256" key="1">
    <source>
        <dbReference type="SAM" id="Phobius"/>
    </source>
</evidence>
<dbReference type="PANTHER" id="PTHR33133:SF51">
    <property type="entry name" value="THH1_TOM1_TOM3 DOMAIN-CONTAINING PROTEIN"/>
    <property type="match status" value="1"/>
</dbReference>
<feature type="transmembrane region" description="Helical" evidence="1">
    <location>
        <begin position="6"/>
        <end position="30"/>
    </location>
</feature>
<name>A0ABD3TSI2_9LAMI</name>
<feature type="transmembrane region" description="Helical" evidence="1">
    <location>
        <begin position="89"/>
        <end position="118"/>
    </location>
</feature>
<accession>A0ABD3TSI2</accession>
<dbReference type="Proteomes" id="UP001634393">
    <property type="component" value="Unassembled WGS sequence"/>
</dbReference>
<feature type="transmembrane region" description="Helical" evidence="1">
    <location>
        <begin position="175"/>
        <end position="203"/>
    </location>
</feature>
<dbReference type="AlphaFoldDB" id="A0ABD3TSI2"/>
<keyword evidence="3" id="KW-1185">Reference proteome</keyword>
<keyword evidence="1" id="KW-1133">Transmembrane helix</keyword>